<dbReference type="PANTHER" id="PTHR15154:SF2">
    <property type="entry name" value="HAMARTIN"/>
    <property type="match status" value="1"/>
</dbReference>
<gene>
    <name evidence="3" type="ORF">BCR35DRAFT_301426</name>
</gene>
<dbReference type="OrthoDB" id="28737at2759"/>
<dbReference type="AlphaFoldDB" id="A0A1Y2FX55"/>
<dbReference type="GO" id="GO:0032007">
    <property type="term" value="P:negative regulation of TOR signaling"/>
    <property type="evidence" value="ECO:0007669"/>
    <property type="project" value="TreeGrafter"/>
</dbReference>
<accession>A0A1Y2FX55</accession>
<dbReference type="Proteomes" id="UP000193467">
    <property type="component" value="Unassembled WGS sequence"/>
</dbReference>
<feature type="region of interest" description="Disordered" evidence="2">
    <location>
        <begin position="539"/>
        <end position="665"/>
    </location>
</feature>
<feature type="compositionally biased region" description="Basic residues" evidence="2">
    <location>
        <begin position="510"/>
        <end position="521"/>
    </location>
</feature>
<proteinExistence type="predicted"/>
<evidence type="ECO:0000313" key="4">
    <source>
        <dbReference type="Proteomes" id="UP000193467"/>
    </source>
</evidence>
<sequence length="941" mass="104215">MSSKETLRQLHQLFASAAEPKPSSSTAPPTFPSLTLPPDVNALLDSHLASFASSFPESTSGSALSERERERTRWRDGLLEIWTIAEPTPGTEGDPHVIGRVSAFLVLLEKLSADVKDDDDSALVTRGDIGKVWWDTLLRRTILGTPKESSDDSRDKARGRKPAKKGKEVAAPLSGNELRPLTVSRMALAAATRTVVWGMCPTIAELERDQNFVSPFCSIIRAEYETRSLATLRGGDEWYGLRNVAECFMAWADKQPKAYFERSAPYITPTAPSRVAFLSLLLHFLCRHSGKAYHVLQTPLLSNLIDFCLTSPSPAAVTLGIKSLSMFLVALPVIIGDHLFGIMAIFGRVVSWEIPGELEDAGFEDLPTNEEAFDAPPPDPMALFTILYGIYPCNFAAFLKDAEGYLKGKEWKGPRGDGVLGLDSAIVRDRSKPLIRQHTLHPSLLTGDLATELTDTNRWRRLETADVMAECDRNAVQEHPDDLHDFRGDGKVDGEDSNDIHDAESFLGRSRTRGRGHRSKKGPLAQELESVFAERAVRSAADAEDDDGATMSRRHTPVPRAPSTSVSRSRSPTPHMPATTHYTNFQALQSASPRSSMSPGRSLSRFRSPDPDSLAWSGTLPSTDSSAQPSGASSRASSIMNAPLSPLGNSSLLSPDPLSRSTSKATNIPTNAQIAKLETEIILLQGEVAFQTYLKQLHIAHVGTLHREKVLESGAEAERQGLYRTIRTLRAQLKQTKSSLDQLRAESGVTKANWIAHIDDLKDKLKSMREARLKWEQEGKALRAELEDSKEKEEKVKKELELQGAEFFDLQNQVQLDSAKLEKIGQYEARIEALTKTLAICDEDLAKYTQHRNDMDALVGEWKRSELLREASEAEVISLREQLRAKEEADIEFSKRSTAPTSPAIKPTTLKMDDLEKMRAEMGRLRERNRELEEAALEARD</sequence>
<name>A0A1Y2FX55_9BASI</name>
<feature type="compositionally biased region" description="Polar residues" evidence="2">
    <location>
        <begin position="619"/>
        <end position="640"/>
    </location>
</feature>
<dbReference type="InParanoid" id="A0A1Y2FX55"/>
<keyword evidence="4" id="KW-1185">Reference proteome</keyword>
<dbReference type="EMBL" id="MCGR01000009">
    <property type="protein sequence ID" value="ORY88643.1"/>
    <property type="molecule type" value="Genomic_DNA"/>
</dbReference>
<feature type="coiled-coil region" evidence="1">
    <location>
        <begin position="726"/>
        <end position="806"/>
    </location>
</feature>
<dbReference type="Pfam" id="PF04388">
    <property type="entry name" value="Hamartin"/>
    <property type="match status" value="1"/>
</dbReference>
<comment type="caution">
    <text evidence="3">The sequence shown here is derived from an EMBL/GenBank/DDBJ whole genome shotgun (WGS) entry which is preliminary data.</text>
</comment>
<feature type="region of interest" description="Disordered" evidence="2">
    <location>
        <begin position="475"/>
        <end position="526"/>
    </location>
</feature>
<dbReference type="PANTHER" id="PTHR15154">
    <property type="entry name" value="HAMARTIN"/>
    <property type="match status" value="1"/>
</dbReference>
<protein>
    <submittedName>
        <fullName evidence="3">Hamartin protein-domain-containing protein</fullName>
    </submittedName>
</protein>
<feature type="compositionally biased region" description="Low complexity" evidence="2">
    <location>
        <begin position="561"/>
        <end position="573"/>
    </location>
</feature>
<feature type="region of interest" description="Disordered" evidence="2">
    <location>
        <begin position="145"/>
        <end position="171"/>
    </location>
</feature>
<feature type="compositionally biased region" description="Low complexity" evidence="2">
    <location>
        <begin position="643"/>
        <end position="663"/>
    </location>
</feature>
<keyword evidence="1" id="KW-0175">Coiled coil</keyword>
<dbReference type="STRING" id="106004.A0A1Y2FX55"/>
<reference evidence="3 4" key="1">
    <citation type="submission" date="2016-07" db="EMBL/GenBank/DDBJ databases">
        <title>Pervasive Adenine N6-methylation of Active Genes in Fungi.</title>
        <authorList>
            <consortium name="DOE Joint Genome Institute"/>
            <person name="Mondo S.J."/>
            <person name="Dannebaum R.O."/>
            <person name="Kuo R.C."/>
            <person name="Labutti K."/>
            <person name="Haridas S."/>
            <person name="Kuo A."/>
            <person name="Salamov A."/>
            <person name="Ahrendt S.R."/>
            <person name="Lipzen A."/>
            <person name="Sullivan W."/>
            <person name="Andreopoulos W.B."/>
            <person name="Clum A."/>
            <person name="Lindquist E."/>
            <person name="Daum C."/>
            <person name="Ramamoorthy G.K."/>
            <person name="Gryganskyi A."/>
            <person name="Culley D."/>
            <person name="Magnuson J.K."/>
            <person name="James T.Y."/>
            <person name="O'Malley M.A."/>
            <person name="Stajich J.E."/>
            <person name="Spatafora J.W."/>
            <person name="Visel A."/>
            <person name="Grigoriev I.V."/>
        </authorList>
    </citation>
    <scope>NUCLEOTIDE SEQUENCE [LARGE SCALE GENOMIC DNA]</scope>
    <source>
        <strain evidence="3 4">62-1032</strain>
    </source>
</reference>
<dbReference type="InterPro" id="IPR007483">
    <property type="entry name" value="Hamartin"/>
</dbReference>
<dbReference type="GO" id="GO:0033596">
    <property type="term" value="C:TSC1-TSC2 complex"/>
    <property type="evidence" value="ECO:0007669"/>
    <property type="project" value="TreeGrafter"/>
</dbReference>
<evidence type="ECO:0000256" key="2">
    <source>
        <dbReference type="SAM" id="MobiDB-lite"/>
    </source>
</evidence>
<evidence type="ECO:0000256" key="1">
    <source>
        <dbReference type="SAM" id="Coils"/>
    </source>
</evidence>
<evidence type="ECO:0000313" key="3">
    <source>
        <dbReference type="EMBL" id="ORY88643.1"/>
    </source>
</evidence>
<feature type="region of interest" description="Disordered" evidence="2">
    <location>
        <begin position="1"/>
        <end position="34"/>
    </location>
</feature>
<dbReference type="GO" id="GO:0051726">
    <property type="term" value="P:regulation of cell cycle"/>
    <property type="evidence" value="ECO:0007669"/>
    <property type="project" value="TreeGrafter"/>
</dbReference>
<feature type="compositionally biased region" description="Low complexity" evidence="2">
    <location>
        <begin position="14"/>
        <end position="34"/>
    </location>
</feature>
<organism evidence="3 4">
    <name type="scientific">Leucosporidium creatinivorum</name>
    <dbReference type="NCBI Taxonomy" id="106004"/>
    <lineage>
        <taxon>Eukaryota</taxon>
        <taxon>Fungi</taxon>
        <taxon>Dikarya</taxon>
        <taxon>Basidiomycota</taxon>
        <taxon>Pucciniomycotina</taxon>
        <taxon>Microbotryomycetes</taxon>
        <taxon>Leucosporidiales</taxon>
        <taxon>Leucosporidium</taxon>
    </lineage>
</organism>
<feature type="compositionally biased region" description="Basic and acidic residues" evidence="2">
    <location>
        <begin position="475"/>
        <end position="504"/>
    </location>
</feature>
<feature type="compositionally biased region" description="Polar residues" evidence="2">
    <location>
        <begin position="580"/>
        <end position="601"/>
    </location>
</feature>